<evidence type="ECO:0000313" key="11">
    <source>
        <dbReference type="Proteomes" id="UP000054683"/>
    </source>
</evidence>
<dbReference type="GO" id="GO:0022857">
    <property type="term" value="F:transmembrane transporter activity"/>
    <property type="evidence" value="ECO:0007669"/>
    <property type="project" value="InterPro"/>
</dbReference>
<feature type="transmembrane region" description="Helical" evidence="8">
    <location>
        <begin position="65"/>
        <end position="87"/>
    </location>
</feature>
<dbReference type="PANTHER" id="PTHR30614">
    <property type="entry name" value="MEMBRANE COMPONENT OF AMINO ACID ABC TRANSPORTER"/>
    <property type="match status" value="1"/>
</dbReference>
<accession>A0A158JHJ1</accession>
<keyword evidence="6 8" id="KW-1133">Transmembrane helix</keyword>
<evidence type="ECO:0000256" key="7">
    <source>
        <dbReference type="ARBA" id="ARBA00023136"/>
    </source>
</evidence>
<evidence type="ECO:0000256" key="5">
    <source>
        <dbReference type="ARBA" id="ARBA00022692"/>
    </source>
</evidence>
<proteinExistence type="inferred from homology"/>
<keyword evidence="3 8" id="KW-0813">Transport</keyword>
<dbReference type="OrthoDB" id="6534575at2"/>
<dbReference type="Pfam" id="PF00528">
    <property type="entry name" value="BPD_transp_1"/>
    <property type="match status" value="1"/>
</dbReference>
<evidence type="ECO:0000313" key="10">
    <source>
        <dbReference type="EMBL" id="SAL68348.1"/>
    </source>
</evidence>
<dbReference type="InterPro" id="IPR000515">
    <property type="entry name" value="MetI-like"/>
</dbReference>
<keyword evidence="4" id="KW-1003">Cell membrane</keyword>
<sequence>MNYQWSWSAFYDVSSDGISTYAHNLLCGAGWTVATALVSAVIALFEGVTVGLLRVSTNRLRQRAGAVYVELFRDIPLLVQIFIWYFVVPELLPSALGTWIKALEYGSFVTASISIGLYTAARVAEQTRAAITAMPKGQLMAGLALGLTRAEVFRLIILPQAFRLMIPPLTSELVNLVKNTSIGMTIGLMELTARAREMQETTFHTFEAFSAATAGYLLINLVLIGTIRVFAVGRKNRKEQATRSLPVQEVLP</sequence>
<dbReference type="GO" id="GO:0043190">
    <property type="term" value="C:ATP-binding cassette (ABC) transporter complex"/>
    <property type="evidence" value="ECO:0007669"/>
    <property type="project" value="InterPro"/>
</dbReference>
<dbReference type="Proteomes" id="UP000054683">
    <property type="component" value="Unassembled WGS sequence"/>
</dbReference>
<evidence type="ECO:0000256" key="6">
    <source>
        <dbReference type="ARBA" id="ARBA00022989"/>
    </source>
</evidence>
<dbReference type="SUPFAM" id="SSF161098">
    <property type="entry name" value="MetI-like"/>
    <property type="match status" value="1"/>
</dbReference>
<comment type="subcellular location">
    <subcellularLocation>
        <location evidence="1">Cell inner membrane</location>
        <topology evidence="1">Multi-pass membrane protein</topology>
    </subcellularLocation>
    <subcellularLocation>
        <location evidence="8">Cell membrane</location>
        <topology evidence="8">Multi-pass membrane protein</topology>
    </subcellularLocation>
</comment>
<keyword evidence="5 8" id="KW-0812">Transmembrane</keyword>
<feature type="transmembrane region" description="Helical" evidence="8">
    <location>
        <begin position="208"/>
        <end position="231"/>
    </location>
</feature>
<dbReference type="PANTHER" id="PTHR30614:SF42">
    <property type="entry name" value="GLUTAMATE_ASPARTATE IMPORT PERMEASE PROTEIN GLTJ"/>
    <property type="match status" value="1"/>
</dbReference>
<name>A0A158JHJ1_9BURK</name>
<evidence type="ECO:0000259" key="9">
    <source>
        <dbReference type="PROSITE" id="PS50928"/>
    </source>
</evidence>
<evidence type="ECO:0000256" key="8">
    <source>
        <dbReference type="RuleBase" id="RU363032"/>
    </source>
</evidence>
<keyword evidence="7 8" id="KW-0472">Membrane</keyword>
<organism evidence="10 11">
    <name type="scientific">Caballeronia udeis</name>
    <dbReference type="NCBI Taxonomy" id="1232866"/>
    <lineage>
        <taxon>Bacteria</taxon>
        <taxon>Pseudomonadati</taxon>
        <taxon>Pseudomonadota</taxon>
        <taxon>Betaproteobacteria</taxon>
        <taxon>Burkholderiales</taxon>
        <taxon>Burkholderiaceae</taxon>
        <taxon>Caballeronia</taxon>
    </lineage>
</organism>
<dbReference type="InterPro" id="IPR010065">
    <property type="entry name" value="AA_ABC_transptr_permease_3TM"/>
</dbReference>
<dbReference type="AlphaFoldDB" id="A0A158JHJ1"/>
<evidence type="ECO:0000256" key="1">
    <source>
        <dbReference type="ARBA" id="ARBA00004429"/>
    </source>
</evidence>
<dbReference type="InterPro" id="IPR035906">
    <property type="entry name" value="MetI-like_sf"/>
</dbReference>
<dbReference type="Gene3D" id="1.10.3720.10">
    <property type="entry name" value="MetI-like"/>
    <property type="match status" value="1"/>
</dbReference>
<evidence type="ECO:0000256" key="4">
    <source>
        <dbReference type="ARBA" id="ARBA00022475"/>
    </source>
</evidence>
<dbReference type="CDD" id="cd06261">
    <property type="entry name" value="TM_PBP2"/>
    <property type="match status" value="1"/>
</dbReference>
<dbReference type="EMBL" id="FCOK02000091">
    <property type="protein sequence ID" value="SAL68348.1"/>
    <property type="molecule type" value="Genomic_DNA"/>
</dbReference>
<dbReference type="PROSITE" id="PS50928">
    <property type="entry name" value="ABC_TM1"/>
    <property type="match status" value="1"/>
</dbReference>
<evidence type="ECO:0000256" key="3">
    <source>
        <dbReference type="ARBA" id="ARBA00022448"/>
    </source>
</evidence>
<feature type="domain" description="ABC transmembrane type-1" evidence="9">
    <location>
        <begin position="29"/>
        <end position="227"/>
    </location>
</feature>
<dbReference type="RefSeq" id="WP_063977993.1">
    <property type="nucleotide sequence ID" value="NZ_FCOK02000091.1"/>
</dbReference>
<dbReference type="NCBIfam" id="TIGR01726">
    <property type="entry name" value="HEQRo_perm_3TM"/>
    <property type="match status" value="1"/>
</dbReference>
<dbReference type="InterPro" id="IPR043429">
    <property type="entry name" value="ArtM/GltK/GlnP/TcyL/YhdX-like"/>
</dbReference>
<gene>
    <name evidence="10" type="ORF">AWB69_08001</name>
</gene>
<reference evidence="10 11" key="1">
    <citation type="submission" date="2016-01" db="EMBL/GenBank/DDBJ databases">
        <authorList>
            <person name="Oliw E.H."/>
        </authorList>
    </citation>
    <scope>NUCLEOTIDE SEQUENCE [LARGE SCALE GENOMIC DNA]</scope>
    <source>
        <strain evidence="10">LMG 27134</strain>
    </source>
</reference>
<evidence type="ECO:0000256" key="2">
    <source>
        <dbReference type="ARBA" id="ARBA00010072"/>
    </source>
</evidence>
<protein>
    <submittedName>
        <fullName evidence="10">Polar amino acid ABC transporter inner membrane subunit</fullName>
    </submittedName>
</protein>
<feature type="transmembrane region" description="Helical" evidence="8">
    <location>
        <begin position="29"/>
        <end position="53"/>
    </location>
</feature>
<dbReference type="GO" id="GO:0006865">
    <property type="term" value="P:amino acid transport"/>
    <property type="evidence" value="ECO:0007669"/>
    <property type="project" value="TreeGrafter"/>
</dbReference>
<comment type="similarity">
    <text evidence="2">Belongs to the binding-protein-dependent transport system permease family. HisMQ subfamily.</text>
</comment>